<evidence type="ECO:0000256" key="2">
    <source>
        <dbReference type="SAM" id="SignalP"/>
    </source>
</evidence>
<organism evidence="3 4">
    <name type="scientific">Kwoniella heveanensis BCC8398</name>
    <dbReference type="NCBI Taxonomy" id="1296120"/>
    <lineage>
        <taxon>Eukaryota</taxon>
        <taxon>Fungi</taxon>
        <taxon>Dikarya</taxon>
        <taxon>Basidiomycota</taxon>
        <taxon>Agaricomycotina</taxon>
        <taxon>Tremellomycetes</taxon>
        <taxon>Tremellales</taxon>
        <taxon>Cryptococcaceae</taxon>
        <taxon>Kwoniella</taxon>
    </lineage>
</organism>
<dbReference type="Proteomes" id="UP000092666">
    <property type="component" value="Unassembled WGS sequence"/>
</dbReference>
<feature type="signal peptide" evidence="2">
    <location>
        <begin position="1"/>
        <end position="20"/>
    </location>
</feature>
<reference evidence="3 4" key="1">
    <citation type="submission" date="2013-07" db="EMBL/GenBank/DDBJ databases">
        <title>The Genome Sequence of Cryptococcus heveanensis BCC8398.</title>
        <authorList>
            <consortium name="The Broad Institute Genome Sequencing Platform"/>
            <person name="Cuomo C."/>
            <person name="Litvintseva A."/>
            <person name="Chen Y."/>
            <person name="Heitman J."/>
            <person name="Sun S."/>
            <person name="Springer D."/>
            <person name="Dromer F."/>
            <person name="Young S.K."/>
            <person name="Zeng Q."/>
            <person name="Gargeya S."/>
            <person name="Fitzgerald M."/>
            <person name="Abouelleil A."/>
            <person name="Alvarado L."/>
            <person name="Berlin A.M."/>
            <person name="Chapman S.B."/>
            <person name="Dewar J."/>
            <person name="Goldberg J."/>
            <person name="Griggs A."/>
            <person name="Gujja S."/>
            <person name="Hansen M."/>
            <person name="Howarth C."/>
            <person name="Imamovic A."/>
            <person name="Larimer J."/>
            <person name="McCowan C."/>
            <person name="Murphy C."/>
            <person name="Pearson M."/>
            <person name="Priest M."/>
            <person name="Roberts A."/>
            <person name="Saif S."/>
            <person name="Shea T."/>
            <person name="Sykes S."/>
            <person name="Wortman J."/>
            <person name="Nusbaum C."/>
            <person name="Birren B."/>
        </authorList>
    </citation>
    <scope>NUCLEOTIDE SEQUENCE [LARGE SCALE GENOMIC DNA]</scope>
    <source>
        <strain evidence="3 4">BCC8398</strain>
    </source>
</reference>
<accession>A0A1B9GLI8</accession>
<name>A0A1B9GLI8_9TREE</name>
<reference evidence="4" key="2">
    <citation type="submission" date="2013-12" db="EMBL/GenBank/DDBJ databases">
        <title>Evolution of pathogenesis and genome organization in the Tremellales.</title>
        <authorList>
            <person name="Cuomo C."/>
            <person name="Litvintseva A."/>
            <person name="Heitman J."/>
            <person name="Chen Y."/>
            <person name="Sun S."/>
            <person name="Springer D."/>
            <person name="Dromer F."/>
            <person name="Young S."/>
            <person name="Zeng Q."/>
            <person name="Chapman S."/>
            <person name="Gujja S."/>
            <person name="Saif S."/>
            <person name="Birren B."/>
        </authorList>
    </citation>
    <scope>NUCLEOTIDE SEQUENCE [LARGE SCALE GENOMIC DNA]</scope>
    <source>
        <strain evidence="4">BCC8398</strain>
    </source>
</reference>
<feature type="region of interest" description="Disordered" evidence="1">
    <location>
        <begin position="36"/>
        <end position="70"/>
    </location>
</feature>
<keyword evidence="2" id="KW-0732">Signal</keyword>
<evidence type="ECO:0000313" key="4">
    <source>
        <dbReference type="Proteomes" id="UP000092666"/>
    </source>
</evidence>
<proteinExistence type="predicted"/>
<gene>
    <name evidence="3" type="ORF">I316_06517</name>
</gene>
<evidence type="ECO:0000313" key="3">
    <source>
        <dbReference type="EMBL" id="OCF31916.1"/>
    </source>
</evidence>
<feature type="chain" id="PRO_5008627143" evidence="2">
    <location>
        <begin position="21"/>
        <end position="70"/>
    </location>
</feature>
<evidence type="ECO:0000256" key="1">
    <source>
        <dbReference type="SAM" id="MobiDB-lite"/>
    </source>
</evidence>
<protein>
    <submittedName>
        <fullName evidence="3">Uncharacterized protein</fullName>
    </submittedName>
</protein>
<sequence length="70" mass="7023">MSPQSIFFGLLVLLVPTALAAPAPVAAPVPEADVKAQNFGAPGGVEAGPPRSSFIHVAPQSSRESGEGVE</sequence>
<keyword evidence="4" id="KW-1185">Reference proteome</keyword>
<dbReference type="AlphaFoldDB" id="A0A1B9GLI8"/>
<dbReference type="EMBL" id="KI669512">
    <property type="protein sequence ID" value="OCF31916.1"/>
    <property type="molecule type" value="Genomic_DNA"/>
</dbReference>